<dbReference type="PATRIC" id="fig|443610.3.peg.4324"/>
<keyword evidence="2" id="KW-0456">Lyase</keyword>
<proteinExistence type="inferred from homology"/>
<dbReference type="SMART" id="SM01119">
    <property type="entry name" value="D-ser_dehydrat"/>
    <property type="match status" value="1"/>
</dbReference>
<dbReference type="Gene3D" id="3.20.20.10">
    <property type="entry name" value="Alanine racemase"/>
    <property type="match status" value="1"/>
</dbReference>
<gene>
    <name evidence="4" type="ORF">VE25_08735</name>
</gene>
<dbReference type="Proteomes" id="UP000033632">
    <property type="component" value="Unassembled WGS sequence"/>
</dbReference>
<organism evidence="4 5">
    <name type="scientific">Devosia geojensis</name>
    <dbReference type="NCBI Taxonomy" id="443610"/>
    <lineage>
        <taxon>Bacteria</taxon>
        <taxon>Pseudomonadati</taxon>
        <taxon>Pseudomonadota</taxon>
        <taxon>Alphaproteobacteria</taxon>
        <taxon>Hyphomicrobiales</taxon>
        <taxon>Devosiaceae</taxon>
        <taxon>Devosia</taxon>
    </lineage>
</organism>
<dbReference type="InterPro" id="IPR042208">
    <property type="entry name" value="D-ser_dehydrat-like_sf"/>
</dbReference>
<dbReference type="InterPro" id="IPR001608">
    <property type="entry name" value="Ala_racemase_N"/>
</dbReference>
<dbReference type="PANTHER" id="PTHR28004">
    <property type="entry name" value="ZGC:162816-RELATED"/>
    <property type="match status" value="1"/>
</dbReference>
<evidence type="ECO:0000256" key="1">
    <source>
        <dbReference type="ARBA" id="ARBA00005323"/>
    </source>
</evidence>
<evidence type="ECO:0000259" key="3">
    <source>
        <dbReference type="SMART" id="SM01119"/>
    </source>
</evidence>
<dbReference type="AlphaFoldDB" id="A0A0F5FTJ3"/>
<evidence type="ECO:0000256" key="2">
    <source>
        <dbReference type="ARBA" id="ARBA00023239"/>
    </source>
</evidence>
<dbReference type="Pfam" id="PF14031">
    <property type="entry name" value="D-ser_dehydrat"/>
    <property type="match status" value="1"/>
</dbReference>
<dbReference type="SUPFAM" id="SSF51419">
    <property type="entry name" value="PLP-binding barrel"/>
    <property type="match status" value="1"/>
</dbReference>
<evidence type="ECO:0000313" key="4">
    <source>
        <dbReference type="EMBL" id="KKB12133.1"/>
    </source>
</evidence>
<evidence type="ECO:0000313" key="5">
    <source>
        <dbReference type="Proteomes" id="UP000033632"/>
    </source>
</evidence>
<dbReference type="EMBL" id="JZEX01000088">
    <property type="protein sequence ID" value="KKB12133.1"/>
    <property type="molecule type" value="Genomic_DNA"/>
</dbReference>
<comment type="caution">
    <text evidence="4">The sequence shown here is derived from an EMBL/GenBank/DDBJ whole genome shotgun (WGS) entry which is preliminary data.</text>
</comment>
<dbReference type="Gene3D" id="2.40.37.20">
    <property type="entry name" value="D-serine dehydratase-like domain"/>
    <property type="match status" value="1"/>
</dbReference>
<reference evidence="4 5" key="1">
    <citation type="submission" date="2015-03" db="EMBL/GenBank/DDBJ databases">
        <authorList>
            <person name="Hassan Y.I."/>
            <person name="Lepp D."/>
            <person name="Li X.-Z."/>
            <person name="Zhou T."/>
        </authorList>
    </citation>
    <scope>NUCLEOTIDE SEQUENCE [LARGE SCALE GENOMIC DNA]</scope>
    <source>
        <strain evidence="4 5">BD-c194</strain>
    </source>
</reference>
<dbReference type="OrthoDB" id="9811417at2"/>
<dbReference type="Pfam" id="PF01168">
    <property type="entry name" value="Ala_racemase_N"/>
    <property type="match status" value="1"/>
</dbReference>
<name>A0A0F5FTJ3_9HYPH</name>
<sequence length="426" mass="46060">MDLEALAKTLLDGRTKGIPATAAPFPLAEIGSKGWNVLREDLPLPLMVLKRSALDHNASVFGQYLTSHGLSLAPHGKTTMSPHIFAEQLAGGAWGMTAATINQVQVMHHYGVRRVVLANQLIGKAHLAGIVALFRDDPDFDFYCFLDSPAQLDNMLRHLAPLAPPRPVKVLIEIGAKGGRTGLRDQAEALSLAERLAASDAKLVRFAGLATFEGVLPGIGENPMLVEPFAQSIVDIARALPPGLYAGLDEFILSGGGSSYFDIVADRFATLDLPVPVRVLLRSGCYVTNDSGAYKKAQDEAKADPRRSWKSDLEPALEAWAYVQSIPEPGLAFLSMGKRDVPYDSGLPVPFKRYRPGAGFLPVGTAEIFATNDQHAYVRLGPDADWQVGDLVASGVSHPCTAFDKWRFLPIVDDDYTVIDGVLTFF</sequence>
<dbReference type="RefSeq" id="WP_046108224.1">
    <property type="nucleotide sequence ID" value="NZ_JZEX01000088.1"/>
</dbReference>
<dbReference type="PANTHER" id="PTHR28004:SF8">
    <property type="entry name" value="D-SERINE DEAMINASE"/>
    <property type="match status" value="1"/>
</dbReference>
<dbReference type="InterPro" id="IPR026956">
    <property type="entry name" value="D-ser_dehydrat-like_dom"/>
</dbReference>
<dbReference type="InterPro" id="IPR029066">
    <property type="entry name" value="PLP-binding_barrel"/>
</dbReference>
<protein>
    <recommendedName>
        <fullName evidence="3">D-serine dehydratase-like domain-containing protein</fullName>
    </recommendedName>
</protein>
<dbReference type="GO" id="GO:0016829">
    <property type="term" value="F:lyase activity"/>
    <property type="evidence" value="ECO:0007669"/>
    <property type="project" value="UniProtKB-KW"/>
</dbReference>
<dbReference type="STRING" id="443610.VE25_08735"/>
<dbReference type="InterPro" id="IPR051466">
    <property type="entry name" value="D-amino_acid_metab_enzyme"/>
</dbReference>
<accession>A0A0F5FTJ3</accession>
<feature type="domain" description="D-serine dehydratase-like" evidence="3">
    <location>
        <begin position="316"/>
        <end position="413"/>
    </location>
</feature>
<keyword evidence="5" id="KW-1185">Reference proteome</keyword>
<dbReference type="CDD" id="cd06818">
    <property type="entry name" value="PLPDE_III_cryptic_DSD"/>
    <property type="match status" value="1"/>
</dbReference>
<comment type="similarity">
    <text evidence="1">Belongs to the DSD1 family.</text>
</comment>